<dbReference type="InterPro" id="IPR006968">
    <property type="entry name" value="RUS_fam"/>
</dbReference>
<sequence length="348" mass="36720">MAAQDFQGWLAWHLASLFNRDVLQVLSSQALLVAVSRSSATASSVVDSLGLTVEVAAATQWVLKDAPGSLATLAVGSRGGQNFDEDPKRWWVVTSAVEDAARFVEVLLPLHPGWFLPGAALANVLRSGALVGRQSLVNGTILRHFALRENLGDIRAKLEAQGRILAIAALPVGIGLFRWTQGLATVSNASGNEAVSPAGLALASAVYGTLFLSKNYFCYRAAKALRFDNLNANRLVLAARSYVKTGEAPTPSEVANLEGVYAPRGRQLDRVRFGASFEGLREAAGSALDDLIEAHEGEGYLLAARGRGREAGVLVCVKGGCTDEDVAKAALQGEILAARREAGGEGEL</sequence>
<feature type="domain" description="Protein root UVB sensitive/RUS" evidence="2">
    <location>
        <begin position="4"/>
        <end position="245"/>
    </location>
</feature>
<keyword evidence="4" id="KW-1185">Reference proteome</keyword>
<dbReference type="PANTHER" id="PTHR12770:SF22">
    <property type="entry name" value="PROTEIN ROOT UVB SENSITIVE 1, CHLOROPLASTIC"/>
    <property type="match status" value="1"/>
</dbReference>
<comment type="similarity">
    <text evidence="1">Belongs to the RUS1 family.</text>
</comment>
<dbReference type="Proteomes" id="UP001472866">
    <property type="component" value="Chromosome 08"/>
</dbReference>
<dbReference type="PANTHER" id="PTHR12770">
    <property type="entry name" value="RUS1 FAMILY PROTEIN C16ORF58"/>
    <property type="match status" value="1"/>
</dbReference>
<reference evidence="3 4" key="1">
    <citation type="submission" date="2024-03" db="EMBL/GenBank/DDBJ databases">
        <title>Complete genome sequence of the green alga Chloropicon roscoffensis RCC1871.</title>
        <authorList>
            <person name="Lemieux C."/>
            <person name="Pombert J.-F."/>
            <person name="Otis C."/>
            <person name="Turmel M."/>
        </authorList>
    </citation>
    <scope>NUCLEOTIDE SEQUENCE [LARGE SCALE GENOMIC DNA]</scope>
    <source>
        <strain evidence="3 4">RCC1871</strain>
    </source>
</reference>
<organism evidence="3 4">
    <name type="scientific">Chloropicon roscoffensis</name>
    <dbReference type="NCBI Taxonomy" id="1461544"/>
    <lineage>
        <taxon>Eukaryota</taxon>
        <taxon>Viridiplantae</taxon>
        <taxon>Chlorophyta</taxon>
        <taxon>Chloropicophyceae</taxon>
        <taxon>Chloropicales</taxon>
        <taxon>Chloropicaceae</taxon>
        <taxon>Chloropicon</taxon>
    </lineage>
</organism>
<gene>
    <name evidence="3" type="ORF">HKI87_08g56070</name>
</gene>
<evidence type="ECO:0000313" key="3">
    <source>
        <dbReference type="EMBL" id="WZN64053.1"/>
    </source>
</evidence>
<evidence type="ECO:0000256" key="1">
    <source>
        <dbReference type="ARBA" id="ARBA00007558"/>
    </source>
</evidence>
<proteinExistence type="inferred from homology"/>
<dbReference type="AlphaFoldDB" id="A0AAX4PD29"/>
<name>A0AAX4PD29_9CHLO</name>
<dbReference type="EMBL" id="CP151508">
    <property type="protein sequence ID" value="WZN64053.1"/>
    <property type="molecule type" value="Genomic_DNA"/>
</dbReference>
<protein>
    <submittedName>
        <fullName evidence="3">Root UVB sensitive protein</fullName>
    </submittedName>
</protein>
<evidence type="ECO:0000259" key="2">
    <source>
        <dbReference type="Pfam" id="PF04884"/>
    </source>
</evidence>
<dbReference type="InterPro" id="IPR054549">
    <property type="entry name" value="UVB_sens_RUS_dom"/>
</dbReference>
<dbReference type="Pfam" id="PF04884">
    <property type="entry name" value="UVB_sens_prot"/>
    <property type="match status" value="1"/>
</dbReference>
<accession>A0AAX4PD29</accession>
<evidence type="ECO:0000313" key="4">
    <source>
        <dbReference type="Proteomes" id="UP001472866"/>
    </source>
</evidence>